<comment type="caution">
    <text evidence="2">The sequence shown here is derived from an EMBL/GenBank/DDBJ whole genome shotgun (WGS) entry which is preliminary data.</text>
</comment>
<accession>A0AA36UGP7</accession>
<evidence type="ECO:0000313" key="3">
    <source>
        <dbReference type="Proteomes" id="UP000004982"/>
    </source>
</evidence>
<dbReference type="AlphaFoldDB" id="A0AA36UGP7"/>
<feature type="transmembrane region" description="Helical" evidence="1">
    <location>
        <begin position="120"/>
        <end position="140"/>
    </location>
</feature>
<dbReference type="EC" id="3.6.3.14" evidence="2"/>
<sequence>MNSQRLTYCLTFIGFLIIFSLALLSGFPVFMKQILILQILVLTAVALISATFSGLAGFWSAVAGGFSYLIPSAFAVLLLKLSKCNPLYHGKAFIIGEVLKVVLSLVMMLAVFAVWHQSLIFFPFLFGLLGVSHLVFLVLLRVKHYGR</sequence>
<evidence type="ECO:0000256" key="1">
    <source>
        <dbReference type="SAM" id="Phobius"/>
    </source>
</evidence>
<keyword evidence="1" id="KW-1133">Transmembrane helix</keyword>
<feature type="transmembrane region" description="Helical" evidence="1">
    <location>
        <begin position="58"/>
        <end position="81"/>
    </location>
</feature>
<proteinExistence type="predicted"/>
<keyword evidence="2" id="KW-0378">Hydrolase</keyword>
<feature type="transmembrane region" description="Helical" evidence="1">
    <location>
        <begin position="34"/>
        <end position="52"/>
    </location>
</feature>
<name>A0AA36UGP7_9NEIS</name>
<keyword evidence="1" id="KW-0812">Transmembrane</keyword>
<dbReference type="EMBL" id="AFQE01000135">
    <property type="protein sequence ID" value="EGQ74755.1"/>
    <property type="molecule type" value="Genomic_DNA"/>
</dbReference>
<protein>
    <submittedName>
        <fullName evidence="2">ATP synthase F0 sector subunit I</fullName>
        <ecNumber evidence="2">3.6.3.14</ecNumber>
    </submittedName>
</protein>
<evidence type="ECO:0000313" key="2">
    <source>
        <dbReference type="EMBL" id="EGQ74755.1"/>
    </source>
</evidence>
<feature type="transmembrane region" description="Helical" evidence="1">
    <location>
        <begin position="93"/>
        <end position="114"/>
    </location>
</feature>
<feature type="transmembrane region" description="Helical" evidence="1">
    <location>
        <begin position="6"/>
        <end position="27"/>
    </location>
</feature>
<dbReference type="GO" id="GO:0016787">
    <property type="term" value="F:hydrolase activity"/>
    <property type="evidence" value="ECO:0007669"/>
    <property type="project" value="UniProtKB-KW"/>
</dbReference>
<organism evidence="2 3">
    <name type="scientific">Neisseria macacae ATCC 33926</name>
    <dbReference type="NCBI Taxonomy" id="997348"/>
    <lineage>
        <taxon>Bacteria</taxon>
        <taxon>Pseudomonadati</taxon>
        <taxon>Pseudomonadota</taxon>
        <taxon>Betaproteobacteria</taxon>
        <taxon>Neisseriales</taxon>
        <taxon>Neisseriaceae</taxon>
        <taxon>Neisseria</taxon>
    </lineage>
</organism>
<reference evidence="2 3" key="1">
    <citation type="submission" date="2011-05" db="EMBL/GenBank/DDBJ databases">
        <authorList>
            <person name="Muzny D."/>
            <person name="Qin X."/>
            <person name="Deng J."/>
            <person name="Jiang H."/>
            <person name="Liu Y."/>
            <person name="Qu J."/>
            <person name="Song X.-Z."/>
            <person name="Zhang L."/>
            <person name="Thornton R."/>
            <person name="Coyle M."/>
            <person name="Francisco L."/>
            <person name="Jackson L."/>
            <person name="Javaid M."/>
            <person name="Korchina V."/>
            <person name="Kovar C."/>
            <person name="Mata R."/>
            <person name="Mathew T."/>
            <person name="Ngo R."/>
            <person name="Nguyen L."/>
            <person name="Nguyen N."/>
            <person name="Okwuonu G."/>
            <person name="Ongeri F."/>
            <person name="Pham C."/>
            <person name="Simmons D."/>
            <person name="Wilczek-Boney K."/>
            <person name="Hale W."/>
            <person name="Jakkamsetti A."/>
            <person name="Pham P."/>
            <person name="Ruth R."/>
            <person name="San Lucas F."/>
            <person name="Warren J."/>
            <person name="Zhang J."/>
            <person name="Zhao Z."/>
            <person name="Zhou C."/>
            <person name="Zhu D."/>
            <person name="Lee S."/>
            <person name="Bess C."/>
            <person name="Blankenburg K."/>
            <person name="Forbes L."/>
            <person name="Fu Q."/>
            <person name="Gubbala S."/>
            <person name="Hirani K."/>
            <person name="Jayaseelan J.C."/>
            <person name="Lara F."/>
            <person name="Munidasa M."/>
            <person name="Palculict T."/>
            <person name="Patil S."/>
            <person name="Pu L.-L."/>
            <person name="Saada N."/>
            <person name="Tang L."/>
            <person name="Weissenberger G."/>
            <person name="Zhu Y."/>
            <person name="Hemphill L."/>
            <person name="Shang Y."/>
            <person name="Youmans B."/>
            <person name="Ayvaz T."/>
            <person name="Ross M."/>
            <person name="Santibanez J."/>
            <person name="Aqrawi P."/>
            <person name="Gross S."/>
            <person name="Joshi V."/>
            <person name="Fowler G."/>
            <person name="Nazareth L."/>
            <person name="Reid J."/>
            <person name="Worley K."/>
            <person name="Petrosino J."/>
            <person name="Highlander S."/>
            <person name="Gibbs R."/>
        </authorList>
    </citation>
    <scope>NUCLEOTIDE SEQUENCE [LARGE SCALE GENOMIC DNA]</scope>
    <source>
        <strain evidence="2 3">ATCC 33926</strain>
    </source>
</reference>
<keyword evidence="1" id="KW-0472">Membrane</keyword>
<dbReference type="Proteomes" id="UP000004982">
    <property type="component" value="Unassembled WGS sequence"/>
</dbReference>
<gene>
    <name evidence="2" type="primary">atpI</name>
    <name evidence="2" type="ORF">HMPREF9418_2699</name>
</gene>